<dbReference type="RefSeq" id="WP_069851085.1">
    <property type="nucleotide sequence ID" value="NZ_CP014859.1"/>
</dbReference>
<dbReference type="Proteomes" id="UP000095210">
    <property type="component" value="Chromosome"/>
</dbReference>
<dbReference type="InterPro" id="IPR023210">
    <property type="entry name" value="NADP_OxRdtase_dom"/>
</dbReference>
<accession>A0AAC9N0C5</accession>
<sequence>MPVLDELRAFPLVLGGVAFGSAADTRESFAILDAFRAAGGRHLDTADLFAAPLAGYVGGESETVIGRWLAARRCRNDVVLATKVGIRPGHDGLPAATVRASVEASLRRLRTDRIDLLYLHVDEPEIPVAEFLVAVDSLLRDGLVGHLGAADITGARLEESLATAEHGGLAPYVVVQPPFSLVRQQYFDAGLREVVSRRRIGVLAREPLHTPVFSTANSAVPASVGLSAAIARSYRRAGYVRGTAVVDELQAIAQERGVHLGAIALAWVRTRDAVLAPVNSVRTVEQLEVLLASVGVTLSCAEIERLDTAARRP</sequence>
<name>A0AAC9N0C5_9PSEU</name>
<proteinExistence type="predicted"/>
<dbReference type="PANTHER" id="PTHR43364:SF6">
    <property type="entry name" value="OXIDOREDUCTASE-RELATED"/>
    <property type="match status" value="1"/>
</dbReference>
<dbReference type="SUPFAM" id="SSF51430">
    <property type="entry name" value="NAD(P)-linked oxidoreductase"/>
    <property type="match status" value="1"/>
</dbReference>
<dbReference type="InterPro" id="IPR050523">
    <property type="entry name" value="AKR_Detox_Biosynth"/>
</dbReference>
<dbReference type="AlphaFoldDB" id="A0AAC9N0C5"/>
<organism evidence="2 3">
    <name type="scientific">Actinoalloteichus hymeniacidonis</name>
    <dbReference type="NCBI Taxonomy" id="340345"/>
    <lineage>
        <taxon>Bacteria</taxon>
        <taxon>Bacillati</taxon>
        <taxon>Actinomycetota</taxon>
        <taxon>Actinomycetes</taxon>
        <taxon>Pseudonocardiales</taxon>
        <taxon>Pseudonocardiaceae</taxon>
        <taxon>Actinoalloteichus</taxon>
    </lineage>
</organism>
<dbReference type="Gene3D" id="3.20.20.100">
    <property type="entry name" value="NADP-dependent oxidoreductase domain"/>
    <property type="match status" value="1"/>
</dbReference>
<dbReference type="PANTHER" id="PTHR43364">
    <property type="entry name" value="NADH-SPECIFIC METHYLGLYOXAL REDUCTASE-RELATED"/>
    <property type="match status" value="1"/>
</dbReference>
<gene>
    <name evidence="2" type="ORF">TL08_19975</name>
</gene>
<dbReference type="KEGG" id="ahm:TL08_19975"/>
<keyword evidence="3" id="KW-1185">Reference proteome</keyword>
<protein>
    <submittedName>
        <fullName evidence="2">Oxidoreductase, aryl-alcohol dehydrogenase like protein</fullName>
    </submittedName>
</protein>
<dbReference type="Pfam" id="PF00248">
    <property type="entry name" value="Aldo_ket_red"/>
    <property type="match status" value="1"/>
</dbReference>
<evidence type="ECO:0000313" key="2">
    <source>
        <dbReference type="EMBL" id="AOS64786.1"/>
    </source>
</evidence>
<evidence type="ECO:0000259" key="1">
    <source>
        <dbReference type="Pfam" id="PF00248"/>
    </source>
</evidence>
<dbReference type="InterPro" id="IPR036812">
    <property type="entry name" value="NAD(P)_OxRdtase_dom_sf"/>
</dbReference>
<feature type="domain" description="NADP-dependent oxidoreductase" evidence="1">
    <location>
        <begin position="11"/>
        <end position="309"/>
    </location>
</feature>
<dbReference type="EMBL" id="CP014859">
    <property type="protein sequence ID" value="AOS64786.1"/>
    <property type="molecule type" value="Genomic_DNA"/>
</dbReference>
<dbReference type="GO" id="GO:0005829">
    <property type="term" value="C:cytosol"/>
    <property type="evidence" value="ECO:0007669"/>
    <property type="project" value="TreeGrafter"/>
</dbReference>
<evidence type="ECO:0000313" key="3">
    <source>
        <dbReference type="Proteomes" id="UP000095210"/>
    </source>
</evidence>
<reference evidence="3" key="1">
    <citation type="submission" date="2016-03" db="EMBL/GenBank/DDBJ databases">
        <title>Complete genome sequence of the type strain Actinoalloteichus hymeniacidonis DSM 45092.</title>
        <authorList>
            <person name="Schaffert L."/>
            <person name="Albersmeier A."/>
            <person name="Winkler A."/>
            <person name="Kalinowski J."/>
            <person name="Zotchev S."/>
            <person name="Ruckert C."/>
        </authorList>
    </citation>
    <scope>NUCLEOTIDE SEQUENCE [LARGE SCALE GENOMIC DNA]</scope>
    <source>
        <strain evidence="3">HPA177(T) (DSM 45092(T))</strain>
    </source>
</reference>